<comment type="caution">
    <text evidence="1">The sequence shown here is derived from an EMBL/GenBank/DDBJ whole genome shotgun (WGS) entry which is preliminary data.</text>
</comment>
<dbReference type="EMBL" id="DXEN01000081">
    <property type="protein sequence ID" value="HIX87161.1"/>
    <property type="molecule type" value="Genomic_DNA"/>
</dbReference>
<evidence type="ECO:0000313" key="2">
    <source>
        <dbReference type="Proteomes" id="UP000823847"/>
    </source>
</evidence>
<evidence type="ECO:0000313" key="1">
    <source>
        <dbReference type="EMBL" id="HIX87161.1"/>
    </source>
</evidence>
<reference evidence="1" key="1">
    <citation type="journal article" date="2021" name="PeerJ">
        <title>Extensive microbial diversity within the chicken gut microbiome revealed by metagenomics and culture.</title>
        <authorList>
            <person name="Gilroy R."/>
            <person name="Ravi A."/>
            <person name="Getino M."/>
            <person name="Pursley I."/>
            <person name="Horton D.L."/>
            <person name="Alikhan N.F."/>
            <person name="Baker D."/>
            <person name="Gharbi K."/>
            <person name="Hall N."/>
            <person name="Watson M."/>
            <person name="Adriaenssens E.M."/>
            <person name="Foster-Nyarko E."/>
            <person name="Jarju S."/>
            <person name="Secka A."/>
            <person name="Antonio M."/>
            <person name="Oren A."/>
            <person name="Chaudhuri R.R."/>
            <person name="La Ragione R."/>
            <person name="Hildebrand F."/>
            <person name="Pallen M.J."/>
        </authorList>
    </citation>
    <scope>NUCLEOTIDE SEQUENCE</scope>
    <source>
        <strain evidence="1">ChiHecec2B26-12326</strain>
    </source>
</reference>
<gene>
    <name evidence="1" type="ORF">H9848_11235</name>
</gene>
<protein>
    <submittedName>
        <fullName evidence="1">SAM-dependent methyltransferase</fullName>
    </submittedName>
</protein>
<name>A0A9D2BRI2_9BACT</name>
<reference evidence="1" key="2">
    <citation type="submission" date="2021-04" db="EMBL/GenBank/DDBJ databases">
        <authorList>
            <person name="Gilroy R."/>
        </authorList>
    </citation>
    <scope>NUCLEOTIDE SEQUENCE</scope>
    <source>
        <strain evidence="1">ChiHecec2B26-12326</strain>
    </source>
</reference>
<proteinExistence type="predicted"/>
<keyword evidence="1" id="KW-0489">Methyltransferase</keyword>
<dbReference type="Proteomes" id="UP000823847">
    <property type="component" value="Unassembled WGS sequence"/>
</dbReference>
<accession>A0A9D2BRI2</accession>
<dbReference type="GO" id="GO:0008168">
    <property type="term" value="F:methyltransferase activity"/>
    <property type="evidence" value="ECO:0007669"/>
    <property type="project" value="UniProtKB-KW"/>
</dbReference>
<dbReference type="Gene3D" id="3.40.50.150">
    <property type="entry name" value="Vaccinia Virus protein VP39"/>
    <property type="match status" value="1"/>
</dbReference>
<dbReference type="SUPFAM" id="SSF53335">
    <property type="entry name" value="S-adenosyl-L-methionine-dependent methyltransferases"/>
    <property type="match status" value="1"/>
</dbReference>
<organism evidence="1 2">
    <name type="scientific">Candidatus Parabacteroides intestinigallinarum</name>
    <dbReference type="NCBI Taxonomy" id="2838722"/>
    <lineage>
        <taxon>Bacteria</taxon>
        <taxon>Pseudomonadati</taxon>
        <taxon>Bacteroidota</taxon>
        <taxon>Bacteroidia</taxon>
        <taxon>Bacteroidales</taxon>
        <taxon>Tannerellaceae</taxon>
        <taxon>Parabacteroides</taxon>
    </lineage>
</organism>
<keyword evidence="1" id="KW-0808">Transferase</keyword>
<sequence length="264" mass="30870">MRSLSGLNILRRKGTLLYRGIRYRRGFGVHSPFVYNLITKVIEERCPYYSFRDIELYRKQLLYKIDSITYPDPKDNGRLRCRSVADIVRREAVKPKLGALLFRLANYFKARNILQIGTTMGISTLYLTSYSTDLRCVALENIPGFATIARQAFEKKARNPIDLRVGGYKESLPQALKDLGNVDLVFFNTLYEPQNNRWLFQECLRYAHNETVFVFKGINANQRSRELWKEIRATPEVTVTLDLYSLGIVLFNKKLYKKDYIAYF</sequence>
<dbReference type="InterPro" id="IPR029063">
    <property type="entry name" value="SAM-dependent_MTases_sf"/>
</dbReference>
<dbReference type="AlphaFoldDB" id="A0A9D2BRI2"/>
<dbReference type="GO" id="GO:0032259">
    <property type="term" value="P:methylation"/>
    <property type="evidence" value="ECO:0007669"/>
    <property type="project" value="UniProtKB-KW"/>
</dbReference>